<keyword evidence="12" id="KW-0511">Multifunctional enzyme</keyword>
<name>A0A2N5ZIC0_MUIH1</name>
<evidence type="ECO:0000256" key="10">
    <source>
        <dbReference type="ARBA" id="ARBA00022984"/>
    </source>
</evidence>
<sequence length="245" mass="28563">MKNIKKLFFRFLIVCFIIFSVGASVVAGVIYAFYQQLPYVSLDTYQQSINSKIYDEKGRLILELFKHENRTKRVGLSEISPNIIHAVVSIEDKRFYTHYGIDLKRILKSVLVDIRLGRLEQGASTITQQLARNIFLTLDKKFSRKIKEVMLALKIEHRFTKDEIMTMFLNEIPFGQGTYGIESASNVYFRKHAKDLEIHEAALLAAVIRGTTAYDPFRNYDKAIERRNVVLKEMFKDGYINRKEY</sequence>
<keyword evidence="13" id="KW-0961">Cell wall biogenesis/degradation</keyword>
<evidence type="ECO:0000256" key="16">
    <source>
        <dbReference type="SAM" id="Phobius"/>
    </source>
</evidence>
<evidence type="ECO:0000256" key="12">
    <source>
        <dbReference type="ARBA" id="ARBA00023268"/>
    </source>
</evidence>
<comment type="similarity">
    <text evidence="3">In the N-terminal section; belongs to the glycosyltransferase 51 family.</text>
</comment>
<evidence type="ECO:0000256" key="4">
    <source>
        <dbReference type="ARBA" id="ARBA00022475"/>
    </source>
</evidence>
<reference evidence="18 19" key="1">
    <citation type="submission" date="2017-11" db="EMBL/GenBank/DDBJ databases">
        <title>Genome-resolved metagenomics identifies genetic mobility, metabolic interactions, and unexpected diversity in perchlorate-reducing communities.</title>
        <authorList>
            <person name="Barnum T.P."/>
            <person name="Figueroa I.A."/>
            <person name="Carlstrom C.I."/>
            <person name="Lucas L.N."/>
            <person name="Engelbrektson A.L."/>
            <person name="Coates J.D."/>
        </authorList>
    </citation>
    <scope>NUCLEOTIDE SEQUENCE [LARGE SCALE GENOMIC DNA]</scope>
    <source>
        <strain evidence="18">BM706</strain>
    </source>
</reference>
<keyword evidence="6" id="KW-0328">Glycosyltransferase</keyword>
<dbReference type="AlphaFoldDB" id="A0A2N5ZIC0"/>
<feature type="transmembrane region" description="Helical" evidence="16">
    <location>
        <begin position="7"/>
        <end position="34"/>
    </location>
</feature>
<keyword evidence="5" id="KW-0121">Carboxypeptidase</keyword>
<keyword evidence="16" id="KW-0812">Transmembrane</keyword>
<comment type="subcellular location">
    <subcellularLocation>
        <location evidence="1">Cell membrane</location>
    </subcellularLocation>
</comment>
<gene>
    <name evidence="18" type="ORF">C0601_05085</name>
</gene>
<evidence type="ECO:0000256" key="5">
    <source>
        <dbReference type="ARBA" id="ARBA00022645"/>
    </source>
</evidence>
<proteinExistence type="inferred from homology"/>
<dbReference type="GO" id="GO:0009252">
    <property type="term" value="P:peptidoglycan biosynthetic process"/>
    <property type="evidence" value="ECO:0007669"/>
    <property type="project" value="UniProtKB-KW"/>
</dbReference>
<dbReference type="InterPro" id="IPR023346">
    <property type="entry name" value="Lysozyme-like_dom_sf"/>
</dbReference>
<dbReference type="GO" id="GO:0030288">
    <property type="term" value="C:outer membrane-bounded periplasmic space"/>
    <property type="evidence" value="ECO:0007669"/>
    <property type="project" value="TreeGrafter"/>
</dbReference>
<comment type="catalytic activity">
    <reaction evidence="15">
        <text>[GlcNAc-(1-&gt;4)-Mur2Ac(oyl-L-Ala-gamma-D-Glu-L-Lys-D-Ala-D-Ala)](n)-di-trans,octa-cis-undecaprenyl diphosphate + beta-D-GlcNAc-(1-&gt;4)-Mur2Ac(oyl-L-Ala-gamma-D-Glu-L-Lys-D-Ala-D-Ala)-di-trans,octa-cis-undecaprenyl diphosphate = [GlcNAc-(1-&gt;4)-Mur2Ac(oyl-L-Ala-gamma-D-Glu-L-Lys-D-Ala-D-Ala)](n+1)-di-trans,octa-cis-undecaprenyl diphosphate + di-trans,octa-cis-undecaprenyl diphosphate + H(+)</text>
        <dbReference type="Rhea" id="RHEA:23708"/>
        <dbReference type="Rhea" id="RHEA-COMP:9602"/>
        <dbReference type="Rhea" id="RHEA-COMP:9603"/>
        <dbReference type="ChEBI" id="CHEBI:15378"/>
        <dbReference type="ChEBI" id="CHEBI:58405"/>
        <dbReference type="ChEBI" id="CHEBI:60033"/>
        <dbReference type="ChEBI" id="CHEBI:78435"/>
        <dbReference type="EC" id="2.4.99.28"/>
    </reaction>
</comment>
<dbReference type="Gene3D" id="1.10.3810.10">
    <property type="entry name" value="Biosynthetic peptidoglycan transglycosylase-like"/>
    <property type="match status" value="1"/>
</dbReference>
<dbReference type="InterPro" id="IPR050396">
    <property type="entry name" value="Glycosyltr_51/Transpeptidase"/>
</dbReference>
<evidence type="ECO:0000313" key="18">
    <source>
        <dbReference type="EMBL" id="PLX18396.1"/>
    </source>
</evidence>
<keyword evidence="9" id="KW-0133">Cell shape</keyword>
<dbReference type="Pfam" id="PF00912">
    <property type="entry name" value="Transgly"/>
    <property type="match status" value="1"/>
</dbReference>
<protein>
    <recommendedName>
        <fullName evidence="17">Glycosyl transferase family 51 domain-containing protein</fullName>
    </recommendedName>
</protein>
<dbReference type="GO" id="GO:0008955">
    <property type="term" value="F:peptidoglycan glycosyltransferase activity"/>
    <property type="evidence" value="ECO:0007669"/>
    <property type="project" value="UniProtKB-EC"/>
</dbReference>
<dbReference type="InterPro" id="IPR036950">
    <property type="entry name" value="PBP_transglycosylase"/>
</dbReference>
<dbReference type="Proteomes" id="UP000234857">
    <property type="component" value="Unassembled WGS sequence"/>
</dbReference>
<dbReference type="GO" id="GO:0005886">
    <property type="term" value="C:plasma membrane"/>
    <property type="evidence" value="ECO:0007669"/>
    <property type="project" value="UniProtKB-SubCell"/>
</dbReference>
<keyword evidence="5" id="KW-0645">Protease</keyword>
<evidence type="ECO:0000313" key="19">
    <source>
        <dbReference type="Proteomes" id="UP000234857"/>
    </source>
</evidence>
<dbReference type="GO" id="GO:0071555">
    <property type="term" value="P:cell wall organization"/>
    <property type="evidence" value="ECO:0007669"/>
    <property type="project" value="UniProtKB-KW"/>
</dbReference>
<evidence type="ECO:0000256" key="11">
    <source>
        <dbReference type="ARBA" id="ARBA00023136"/>
    </source>
</evidence>
<dbReference type="GO" id="GO:0008360">
    <property type="term" value="P:regulation of cell shape"/>
    <property type="evidence" value="ECO:0007669"/>
    <property type="project" value="UniProtKB-KW"/>
</dbReference>
<dbReference type="FunFam" id="1.10.3810.10:FF:000001">
    <property type="entry name" value="Penicillin-binding protein 1A"/>
    <property type="match status" value="1"/>
</dbReference>
<evidence type="ECO:0000256" key="7">
    <source>
        <dbReference type="ARBA" id="ARBA00022679"/>
    </source>
</evidence>
<comment type="catalytic activity">
    <reaction evidence="14">
        <text>Preferential cleavage: (Ac)2-L-Lys-D-Ala-|-D-Ala. Also transpeptidation of peptidyl-alanyl moieties that are N-acyl substituents of D-alanine.</text>
        <dbReference type="EC" id="3.4.16.4"/>
    </reaction>
</comment>
<evidence type="ECO:0000256" key="3">
    <source>
        <dbReference type="ARBA" id="ARBA00007739"/>
    </source>
</evidence>
<evidence type="ECO:0000256" key="2">
    <source>
        <dbReference type="ARBA" id="ARBA00007090"/>
    </source>
</evidence>
<evidence type="ECO:0000259" key="17">
    <source>
        <dbReference type="Pfam" id="PF00912"/>
    </source>
</evidence>
<organism evidence="18 19">
    <name type="scientific">Muiribacterium halophilum</name>
    <dbReference type="NCBI Taxonomy" id="2053465"/>
    <lineage>
        <taxon>Bacteria</taxon>
        <taxon>Candidatus Muiribacteriota</taxon>
        <taxon>Candidatus Muiribacteriia</taxon>
        <taxon>Candidatus Muiribacteriales</taxon>
        <taxon>Candidatus Muiribacteriaceae</taxon>
        <taxon>Candidatus Muiribacterium</taxon>
    </lineage>
</organism>
<dbReference type="PANTHER" id="PTHR32282:SF11">
    <property type="entry name" value="PENICILLIN-BINDING PROTEIN 1B"/>
    <property type="match status" value="1"/>
</dbReference>
<evidence type="ECO:0000256" key="9">
    <source>
        <dbReference type="ARBA" id="ARBA00022960"/>
    </source>
</evidence>
<comment type="similarity">
    <text evidence="2">In the C-terminal section; belongs to the transpeptidase family.</text>
</comment>
<evidence type="ECO:0000256" key="8">
    <source>
        <dbReference type="ARBA" id="ARBA00022801"/>
    </source>
</evidence>
<evidence type="ECO:0000256" key="14">
    <source>
        <dbReference type="ARBA" id="ARBA00034000"/>
    </source>
</evidence>
<keyword evidence="8" id="KW-0378">Hydrolase</keyword>
<dbReference type="InterPro" id="IPR001264">
    <property type="entry name" value="Glyco_trans_51"/>
</dbReference>
<keyword evidence="10" id="KW-0573">Peptidoglycan synthesis</keyword>
<keyword evidence="4" id="KW-1003">Cell membrane</keyword>
<comment type="caution">
    <text evidence="18">The sequence shown here is derived from an EMBL/GenBank/DDBJ whole genome shotgun (WGS) entry which is preliminary data.</text>
</comment>
<accession>A0A2N5ZIC0</accession>
<dbReference type="EMBL" id="PKTG01000064">
    <property type="protein sequence ID" value="PLX18396.1"/>
    <property type="molecule type" value="Genomic_DNA"/>
</dbReference>
<keyword evidence="7" id="KW-0808">Transferase</keyword>
<dbReference type="SUPFAM" id="SSF53955">
    <property type="entry name" value="Lysozyme-like"/>
    <property type="match status" value="1"/>
</dbReference>
<evidence type="ECO:0000256" key="1">
    <source>
        <dbReference type="ARBA" id="ARBA00004236"/>
    </source>
</evidence>
<keyword evidence="11 16" id="KW-0472">Membrane</keyword>
<dbReference type="GO" id="GO:0009002">
    <property type="term" value="F:serine-type D-Ala-D-Ala carboxypeptidase activity"/>
    <property type="evidence" value="ECO:0007669"/>
    <property type="project" value="UniProtKB-EC"/>
</dbReference>
<evidence type="ECO:0000256" key="13">
    <source>
        <dbReference type="ARBA" id="ARBA00023316"/>
    </source>
</evidence>
<evidence type="ECO:0000256" key="6">
    <source>
        <dbReference type="ARBA" id="ARBA00022676"/>
    </source>
</evidence>
<feature type="domain" description="Glycosyl transferase family 51" evidence="17">
    <location>
        <begin position="60"/>
        <end position="234"/>
    </location>
</feature>
<keyword evidence="16" id="KW-1133">Transmembrane helix</keyword>
<dbReference type="PANTHER" id="PTHR32282">
    <property type="entry name" value="BINDING PROTEIN TRANSPEPTIDASE, PUTATIVE-RELATED"/>
    <property type="match status" value="1"/>
</dbReference>
<evidence type="ECO:0000256" key="15">
    <source>
        <dbReference type="ARBA" id="ARBA00049902"/>
    </source>
</evidence>